<comment type="catalytic activity">
    <reaction evidence="1">
        <text>Hydrolysis of (1-&gt;3)-beta-D-glucosidic linkages in (1-&gt;3)-beta-D-glucans.</text>
        <dbReference type="EC" id="3.2.1.39"/>
    </reaction>
</comment>
<dbReference type="RefSeq" id="WP_034227256.1">
    <property type="nucleotide sequence ID" value="NZ_AXCW01000173.1"/>
</dbReference>
<dbReference type="Pfam" id="PF17652">
    <property type="entry name" value="Glyco_hydro81C"/>
    <property type="match status" value="1"/>
</dbReference>
<evidence type="ECO:0000256" key="8">
    <source>
        <dbReference type="ARBA" id="ARBA00023326"/>
    </source>
</evidence>
<evidence type="ECO:0000313" key="13">
    <source>
        <dbReference type="Proteomes" id="UP000019753"/>
    </source>
</evidence>
<dbReference type="PANTHER" id="PTHR31983:SF0">
    <property type="entry name" value="GLUCAN ENDO-1,3-BETA-D-GLUCOSIDASE 2"/>
    <property type="match status" value="1"/>
</dbReference>
<reference evidence="12 13" key="1">
    <citation type="submission" date="2014-01" db="EMBL/GenBank/DDBJ databases">
        <title>Actinotalea ferrariae CF5-4.</title>
        <authorList>
            <person name="Chen F."/>
            <person name="Li Y."/>
            <person name="Wang G."/>
        </authorList>
    </citation>
    <scope>NUCLEOTIDE SEQUENCE [LARGE SCALE GENOMIC DNA]</scope>
    <source>
        <strain evidence="12 13">CF5-4</strain>
    </source>
</reference>
<sequence length="709" mass="74947">MTRRTLTVLAALLAAVVVAAVAFTATRGDDGGSSAASDGARPASGEIAAGDVTGPPDAPAPDVDPDAATAALHQEELGKIEPTRLAEGLVPPTNRWFSGLVFQHPENDEPMPVFPHPLSAGFEGGAVTLGLPDPVTSEKAIVGPHVPAITVDAGTQSIEVVAHDDASVTVALLDEAGTAVGRVVLAEGSPFAPLTATQDLTLSVDAAFEPAEGLAPEGFAAATAEVAERTWVAVAPEGAFEGSDITLAADETVTWFPLPDEAADDAPQRLAEAATHPVTGAVATYGVGDGIARTTIGYATADGGETAYVTRPHHRQGDQPERPDCGLGTYPSVYGTLELCAGSQLTSFAPQIEPQATLDVDAIDDSERERILEQLPTDVAAVPDPPADTYFGGKWLYQAATLVTLGEQLGAEDVVADLRTEVTDKLREWTEPQGCADRDAFCFAYDPTARGVVGQVPSFGSDEFNDHHFHYGYHLAAAGLMARDDEALAEELAPVMDVLAQDIATVVETDRFPRLRNFDVYAGHSWASGTSPFRDGNNQESSSEAVNAWNGLGLWAQARGDEATEQLASWLMSTEAAAIIYWTDLDLEDPVYEGYGQEIVTLNWGGKRDYATWFSAEPNAMLGILLIPMGPFADYLATAEPERIRAAVEEATPGGYGVQFGDYLLMYRALAGPEDAAAAWEEAERLPEDSIDDANSRSYMLAWIASRTG</sequence>
<feature type="region of interest" description="Disordered" evidence="9">
    <location>
        <begin position="27"/>
        <end position="65"/>
    </location>
</feature>
<dbReference type="GO" id="GO:0071555">
    <property type="term" value="P:cell wall organization"/>
    <property type="evidence" value="ECO:0007669"/>
    <property type="project" value="UniProtKB-KW"/>
</dbReference>
<evidence type="ECO:0000313" key="12">
    <source>
        <dbReference type="EMBL" id="EYR62766.1"/>
    </source>
</evidence>
<evidence type="ECO:0000256" key="5">
    <source>
        <dbReference type="ARBA" id="ARBA00023277"/>
    </source>
</evidence>
<dbReference type="GO" id="GO:0042973">
    <property type="term" value="F:glucan endo-1,3-beta-D-glucosidase activity"/>
    <property type="evidence" value="ECO:0007669"/>
    <property type="project" value="UniProtKB-EC"/>
</dbReference>
<dbReference type="OrthoDB" id="5480482at2"/>
<dbReference type="AlphaFoldDB" id="A0A021VNP2"/>
<keyword evidence="7" id="KW-0961">Cell wall biogenesis/degradation</keyword>
<dbReference type="EMBL" id="AXCW01000173">
    <property type="protein sequence ID" value="EYR62766.1"/>
    <property type="molecule type" value="Genomic_DNA"/>
</dbReference>
<dbReference type="EC" id="3.2.1.39" evidence="3"/>
<dbReference type="Gene3D" id="2.70.98.30">
    <property type="entry name" value="Golgi alpha-mannosidase II, domain 4"/>
    <property type="match status" value="1"/>
</dbReference>
<feature type="signal peptide" evidence="10">
    <location>
        <begin position="1"/>
        <end position="19"/>
    </location>
</feature>
<keyword evidence="4" id="KW-0378">Hydrolase</keyword>
<evidence type="ECO:0000256" key="9">
    <source>
        <dbReference type="SAM" id="MobiDB-lite"/>
    </source>
</evidence>
<comment type="similarity">
    <text evidence="2">Belongs to the glycosyl hydrolase 81 family.</text>
</comment>
<keyword evidence="10" id="KW-0732">Signal</keyword>
<evidence type="ECO:0000259" key="11">
    <source>
        <dbReference type="Pfam" id="PF17652"/>
    </source>
</evidence>
<dbReference type="GO" id="GO:0000272">
    <property type="term" value="P:polysaccharide catabolic process"/>
    <property type="evidence" value="ECO:0007669"/>
    <property type="project" value="UniProtKB-KW"/>
</dbReference>
<comment type="caution">
    <text evidence="12">The sequence shown here is derived from an EMBL/GenBank/DDBJ whole genome shotgun (WGS) entry which is preliminary data.</text>
</comment>
<evidence type="ECO:0000256" key="6">
    <source>
        <dbReference type="ARBA" id="ARBA00023295"/>
    </source>
</evidence>
<keyword evidence="13" id="KW-1185">Reference proteome</keyword>
<dbReference type="InterPro" id="IPR005200">
    <property type="entry name" value="Endo-beta-glucanase"/>
</dbReference>
<evidence type="ECO:0000256" key="3">
    <source>
        <dbReference type="ARBA" id="ARBA00012780"/>
    </source>
</evidence>
<evidence type="ECO:0000256" key="10">
    <source>
        <dbReference type="SAM" id="SignalP"/>
    </source>
</evidence>
<organism evidence="12 13">
    <name type="scientific">Actinotalea ferrariae CF5-4</name>
    <dbReference type="NCBI Taxonomy" id="948458"/>
    <lineage>
        <taxon>Bacteria</taxon>
        <taxon>Bacillati</taxon>
        <taxon>Actinomycetota</taxon>
        <taxon>Actinomycetes</taxon>
        <taxon>Micrococcales</taxon>
        <taxon>Cellulomonadaceae</taxon>
        <taxon>Actinotalea</taxon>
    </lineage>
</organism>
<accession>A0A021VNP2</accession>
<dbReference type="PROSITE" id="PS52008">
    <property type="entry name" value="GH81"/>
    <property type="match status" value="1"/>
</dbReference>
<keyword evidence="6" id="KW-0326">Glycosidase</keyword>
<protein>
    <recommendedName>
        <fullName evidence="3">glucan endo-1,3-beta-D-glucosidase</fullName>
        <ecNumber evidence="3">3.2.1.39</ecNumber>
    </recommendedName>
</protein>
<feature type="compositionally biased region" description="Low complexity" evidence="9">
    <location>
        <begin position="27"/>
        <end position="40"/>
    </location>
</feature>
<gene>
    <name evidence="12" type="ORF">N866_05420</name>
</gene>
<keyword evidence="8" id="KW-0624">Polysaccharide degradation</keyword>
<dbReference type="Proteomes" id="UP000019753">
    <property type="component" value="Unassembled WGS sequence"/>
</dbReference>
<feature type="domain" description="Glycosyl hydrolase family 81 C-terminal" evidence="11">
    <location>
        <begin position="387"/>
        <end position="639"/>
    </location>
</feature>
<proteinExistence type="inferred from homology"/>
<dbReference type="GO" id="GO:0052861">
    <property type="term" value="F:endo-1,3(4)-beta-glucanase activity"/>
    <property type="evidence" value="ECO:0007669"/>
    <property type="project" value="InterPro"/>
</dbReference>
<feature type="chain" id="PRO_5038574649" description="glucan endo-1,3-beta-D-glucosidase" evidence="10">
    <location>
        <begin position="20"/>
        <end position="709"/>
    </location>
</feature>
<dbReference type="InterPro" id="IPR040720">
    <property type="entry name" value="GH81_C"/>
</dbReference>
<name>A0A021VNP2_9CELL</name>
<dbReference type="PANTHER" id="PTHR31983">
    <property type="entry name" value="ENDO-1,3(4)-BETA-GLUCANASE 1"/>
    <property type="match status" value="1"/>
</dbReference>
<evidence type="ECO:0000256" key="4">
    <source>
        <dbReference type="ARBA" id="ARBA00022801"/>
    </source>
</evidence>
<keyword evidence="5" id="KW-0119">Carbohydrate metabolism</keyword>
<evidence type="ECO:0000256" key="2">
    <source>
        <dbReference type="ARBA" id="ARBA00010730"/>
    </source>
</evidence>
<evidence type="ECO:0000256" key="1">
    <source>
        <dbReference type="ARBA" id="ARBA00000382"/>
    </source>
</evidence>
<evidence type="ECO:0000256" key="7">
    <source>
        <dbReference type="ARBA" id="ARBA00023316"/>
    </source>
</evidence>